<dbReference type="Proteomes" id="UP000198575">
    <property type="component" value="Unassembled WGS sequence"/>
</dbReference>
<dbReference type="EMBL" id="FOVF01000001">
    <property type="protein sequence ID" value="SFM97777.1"/>
    <property type="molecule type" value="Genomic_DNA"/>
</dbReference>
<reference evidence="1 2" key="1">
    <citation type="submission" date="2016-10" db="EMBL/GenBank/DDBJ databases">
        <authorList>
            <person name="de Groot N.N."/>
        </authorList>
    </citation>
    <scope>NUCLEOTIDE SEQUENCE [LARGE SCALE GENOMIC DNA]</scope>
    <source>
        <strain evidence="1 2">CGMCC 1.7659</strain>
    </source>
</reference>
<keyword evidence="2" id="KW-1185">Reference proteome</keyword>
<protein>
    <submittedName>
        <fullName evidence="1">Uncharacterized protein</fullName>
    </submittedName>
</protein>
<gene>
    <name evidence="1" type="ORF">SAMN05216289_101237</name>
</gene>
<sequence>MERILERHGEAAEYRIRLASGSGNAVLGVERTLARSQKSTISRIPRIKDSNLEAWPGKAM</sequence>
<dbReference type="AlphaFoldDB" id="A0A1I4V9A5"/>
<name>A0A1I4V9A5_9GAMM</name>
<evidence type="ECO:0000313" key="1">
    <source>
        <dbReference type="EMBL" id="SFM97777.1"/>
    </source>
</evidence>
<accession>A0A1I4V9A5</accession>
<evidence type="ECO:0000313" key="2">
    <source>
        <dbReference type="Proteomes" id="UP000198575"/>
    </source>
</evidence>
<proteinExistence type="predicted"/>
<organism evidence="1 2">
    <name type="scientific">Dokdonella immobilis</name>
    <dbReference type="NCBI Taxonomy" id="578942"/>
    <lineage>
        <taxon>Bacteria</taxon>
        <taxon>Pseudomonadati</taxon>
        <taxon>Pseudomonadota</taxon>
        <taxon>Gammaproteobacteria</taxon>
        <taxon>Lysobacterales</taxon>
        <taxon>Rhodanobacteraceae</taxon>
        <taxon>Dokdonella</taxon>
    </lineage>
</organism>
<dbReference type="RefSeq" id="WP_139224801.1">
    <property type="nucleotide sequence ID" value="NZ_FOVF01000001.1"/>
</dbReference>